<evidence type="ECO:0000256" key="12">
    <source>
        <dbReference type="ARBA" id="ARBA00023180"/>
    </source>
</evidence>
<evidence type="ECO:0000313" key="15">
    <source>
        <dbReference type="Proteomes" id="UP001073227"/>
    </source>
</evidence>
<evidence type="ECO:0000256" key="4">
    <source>
        <dbReference type="ARBA" id="ARBA00022670"/>
    </source>
</evidence>
<dbReference type="Proteomes" id="UP001073227">
    <property type="component" value="Unassembled WGS sequence"/>
</dbReference>
<evidence type="ECO:0000256" key="13">
    <source>
        <dbReference type="SAM" id="Phobius"/>
    </source>
</evidence>
<evidence type="ECO:0000256" key="5">
    <source>
        <dbReference type="ARBA" id="ARBA00022692"/>
    </source>
</evidence>
<dbReference type="Pfam" id="PF01963">
    <property type="entry name" value="TraB_PrgY_gumN"/>
    <property type="match status" value="1"/>
</dbReference>
<evidence type="ECO:0000256" key="8">
    <source>
        <dbReference type="ARBA" id="ARBA00022801"/>
    </source>
</evidence>
<evidence type="ECO:0000256" key="11">
    <source>
        <dbReference type="ARBA" id="ARBA00023136"/>
    </source>
</evidence>
<dbReference type="CDD" id="cd14789">
    <property type="entry name" value="Tiki"/>
    <property type="match status" value="1"/>
</dbReference>
<evidence type="ECO:0000256" key="9">
    <source>
        <dbReference type="ARBA" id="ARBA00022989"/>
    </source>
</evidence>
<keyword evidence="6" id="KW-0479">Metal-binding</keyword>
<protein>
    <submittedName>
        <fullName evidence="14">TraB/GumN family protein</fullName>
    </submittedName>
</protein>
<comment type="subcellular location">
    <subcellularLocation>
        <location evidence="3">Membrane</location>
        <topology evidence="3">Single-pass type I membrane protein</topology>
    </subcellularLocation>
</comment>
<organism evidence="14 15">
    <name type="scientific">Hoeflea algicola</name>
    <dbReference type="NCBI Taxonomy" id="2983763"/>
    <lineage>
        <taxon>Bacteria</taxon>
        <taxon>Pseudomonadati</taxon>
        <taxon>Pseudomonadota</taxon>
        <taxon>Alphaproteobacteria</taxon>
        <taxon>Hyphomicrobiales</taxon>
        <taxon>Rhizobiaceae</taxon>
        <taxon>Hoeflea</taxon>
    </lineage>
</organism>
<dbReference type="EMBL" id="JAOVZR010000001">
    <property type="protein sequence ID" value="MCY0148877.1"/>
    <property type="molecule type" value="Genomic_DNA"/>
</dbReference>
<keyword evidence="11 13" id="KW-0472">Membrane</keyword>
<sequence length="363" mass="39039">MRHQPVISKLHTMCVRVPRLVFAIAASLPLVLLLLLVTGLLLGGGKARAETAESCGGENLVTRLATTNPEALAKARAEAEAIPNGRGLLWKIEKPGLEPSYLLGTMHVTDPRVTRMPDAARTAFDTVDTVVIETIDILDPAKAQAAMMMKPELTMFTDGTTLTSLLSAEDAHIVEAELARRGIPLALVSRMKPWMIAGLVAQPACEIARKADGAEFLDMKIANDAKKAGKQLLGLESIGEQIKAMADLPMEFHVRGLVETIRLADLMPDIMATMTELYLEGEIALIMPAILAAGPADTDEDVSGYAEFEERIVLVRNRLMAERAAPILDKGNALIAVGALHLPGEQGLVSLLEEAGYTLTQQQ</sequence>
<evidence type="ECO:0000313" key="14">
    <source>
        <dbReference type="EMBL" id="MCY0148877.1"/>
    </source>
</evidence>
<feature type="transmembrane region" description="Helical" evidence="13">
    <location>
        <begin position="20"/>
        <end position="42"/>
    </location>
</feature>
<keyword evidence="7" id="KW-0732">Signal</keyword>
<name>A0ABT3ZAT9_9HYPH</name>
<dbReference type="PANTHER" id="PTHR31120">
    <property type="entry name" value="METALLOPROTEASE TIKI"/>
    <property type="match status" value="1"/>
</dbReference>
<comment type="cofactor">
    <cofactor evidence="2">
        <name>Co(2+)</name>
        <dbReference type="ChEBI" id="CHEBI:48828"/>
    </cofactor>
</comment>
<evidence type="ECO:0000256" key="2">
    <source>
        <dbReference type="ARBA" id="ARBA00001941"/>
    </source>
</evidence>
<keyword evidence="12" id="KW-0325">Glycoprotein</keyword>
<keyword evidence="8" id="KW-0378">Hydrolase</keyword>
<dbReference type="InterPro" id="IPR002816">
    <property type="entry name" value="TraB/PrgY/GumN_fam"/>
</dbReference>
<reference evidence="14" key="1">
    <citation type="submission" date="2022-10" db="EMBL/GenBank/DDBJ databases">
        <title>Hoeflea sp. G2-23, isolated from marine algae.</title>
        <authorList>
            <person name="Kristyanto S."/>
            <person name="Kim J.M."/>
            <person name="Jeon C.O."/>
        </authorList>
    </citation>
    <scope>NUCLEOTIDE SEQUENCE</scope>
    <source>
        <strain evidence="14">G2-23</strain>
    </source>
</reference>
<evidence type="ECO:0000256" key="10">
    <source>
        <dbReference type="ARBA" id="ARBA00023049"/>
    </source>
</evidence>
<keyword evidence="4" id="KW-0645">Protease</keyword>
<keyword evidence="9 13" id="KW-1133">Transmembrane helix</keyword>
<keyword evidence="15" id="KW-1185">Reference proteome</keyword>
<accession>A0ABT3ZAT9</accession>
<dbReference type="InterPro" id="IPR040230">
    <property type="entry name" value="TIKI1/2-like"/>
</dbReference>
<evidence type="ECO:0000256" key="1">
    <source>
        <dbReference type="ARBA" id="ARBA00001936"/>
    </source>
</evidence>
<comment type="caution">
    <text evidence="14">The sequence shown here is derived from an EMBL/GenBank/DDBJ whole genome shotgun (WGS) entry which is preliminary data.</text>
</comment>
<proteinExistence type="predicted"/>
<dbReference type="PANTHER" id="PTHR31120:SF6">
    <property type="entry name" value="METALLOPROTEASE TIKI HOMOLOG"/>
    <property type="match status" value="1"/>
</dbReference>
<keyword evidence="5 13" id="KW-0812">Transmembrane</keyword>
<evidence type="ECO:0000256" key="3">
    <source>
        <dbReference type="ARBA" id="ARBA00004479"/>
    </source>
</evidence>
<comment type="cofactor">
    <cofactor evidence="1">
        <name>Mn(2+)</name>
        <dbReference type="ChEBI" id="CHEBI:29035"/>
    </cofactor>
</comment>
<gene>
    <name evidence="14" type="ORF">OEG84_14495</name>
</gene>
<evidence type="ECO:0000256" key="6">
    <source>
        <dbReference type="ARBA" id="ARBA00022723"/>
    </source>
</evidence>
<keyword evidence="10" id="KW-0482">Metalloprotease</keyword>
<evidence type="ECO:0000256" key="7">
    <source>
        <dbReference type="ARBA" id="ARBA00022729"/>
    </source>
</evidence>